<accession>A0A812WWE5</accession>
<dbReference type="SUPFAM" id="SSF50978">
    <property type="entry name" value="WD40 repeat-like"/>
    <property type="match status" value="1"/>
</dbReference>
<dbReference type="PROSITE" id="PS50082">
    <property type="entry name" value="WD_REPEATS_2"/>
    <property type="match status" value="1"/>
</dbReference>
<feature type="non-terminal residue" evidence="6">
    <location>
        <position position="1"/>
    </location>
</feature>
<dbReference type="AlphaFoldDB" id="A0A812WWE5"/>
<dbReference type="EMBL" id="CAJNJA010035288">
    <property type="protein sequence ID" value="CAE7705060.1"/>
    <property type="molecule type" value="Genomic_DNA"/>
</dbReference>
<evidence type="ECO:0000256" key="4">
    <source>
        <dbReference type="ARBA" id="ARBA00040390"/>
    </source>
</evidence>
<evidence type="ECO:0000256" key="1">
    <source>
        <dbReference type="ARBA" id="ARBA00022574"/>
    </source>
</evidence>
<dbReference type="InterPro" id="IPR036322">
    <property type="entry name" value="WD40_repeat_dom_sf"/>
</dbReference>
<organism evidence="6 7">
    <name type="scientific">Symbiodinium necroappetens</name>
    <dbReference type="NCBI Taxonomy" id="1628268"/>
    <lineage>
        <taxon>Eukaryota</taxon>
        <taxon>Sar</taxon>
        <taxon>Alveolata</taxon>
        <taxon>Dinophyceae</taxon>
        <taxon>Suessiales</taxon>
        <taxon>Symbiodiniaceae</taxon>
        <taxon>Symbiodinium</taxon>
    </lineage>
</organism>
<reference evidence="6" key="1">
    <citation type="submission" date="2021-02" db="EMBL/GenBank/DDBJ databases">
        <authorList>
            <person name="Dougan E. K."/>
            <person name="Rhodes N."/>
            <person name="Thang M."/>
            <person name="Chan C."/>
        </authorList>
    </citation>
    <scope>NUCLEOTIDE SEQUENCE</scope>
</reference>
<proteinExistence type="inferred from homology"/>
<keyword evidence="7" id="KW-1185">Reference proteome</keyword>
<keyword evidence="2" id="KW-0677">Repeat</keyword>
<gene>
    <name evidence="6" type="primary">TIF34</name>
    <name evidence="6" type="ORF">SNEC2469_LOCUS20322</name>
</gene>
<sequence>KSSCSEDVAVSGASGAFEALLWHMVYEEEIGSVKGHIGPLNSIAWFRDGAGFVTGGEDGYVRVHHFDKDYFTAKRFE</sequence>
<evidence type="ECO:0000256" key="2">
    <source>
        <dbReference type="ARBA" id="ARBA00022737"/>
    </source>
</evidence>
<dbReference type="InterPro" id="IPR001680">
    <property type="entry name" value="WD40_rpt"/>
</dbReference>
<protein>
    <recommendedName>
        <fullName evidence="4">Serine-threonine kinase receptor-associated protein</fullName>
    </recommendedName>
</protein>
<keyword evidence="1 5" id="KW-0853">WD repeat</keyword>
<dbReference type="SMART" id="SM00320">
    <property type="entry name" value="WD40"/>
    <property type="match status" value="1"/>
</dbReference>
<evidence type="ECO:0000256" key="3">
    <source>
        <dbReference type="ARBA" id="ARBA00038394"/>
    </source>
</evidence>
<comment type="caution">
    <text evidence="6">The sequence shown here is derived from an EMBL/GenBank/DDBJ whole genome shotgun (WGS) entry which is preliminary data.</text>
</comment>
<dbReference type="GO" id="GO:0002183">
    <property type="term" value="P:cytoplasmic translational initiation"/>
    <property type="evidence" value="ECO:0007669"/>
    <property type="project" value="TreeGrafter"/>
</dbReference>
<dbReference type="PANTHER" id="PTHR19877">
    <property type="entry name" value="EUKARYOTIC TRANSLATION INITIATION FACTOR 3 SUBUNIT I"/>
    <property type="match status" value="1"/>
</dbReference>
<evidence type="ECO:0000313" key="6">
    <source>
        <dbReference type="EMBL" id="CAE7705060.1"/>
    </source>
</evidence>
<dbReference type="Proteomes" id="UP000601435">
    <property type="component" value="Unassembled WGS sequence"/>
</dbReference>
<evidence type="ECO:0000313" key="7">
    <source>
        <dbReference type="Proteomes" id="UP000601435"/>
    </source>
</evidence>
<dbReference type="GO" id="GO:0003743">
    <property type="term" value="F:translation initiation factor activity"/>
    <property type="evidence" value="ECO:0007669"/>
    <property type="project" value="TreeGrafter"/>
</dbReference>
<dbReference type="Gene3D" id="2.130.10.10">
    <property type="entry name" value="YVTN repeat-like/Quinoprotein amine dehydrogenase"/>
    <property type="match status" value="1"/>
</dbReference>
<dbReference type="InterPro" id="IPR015943">
    <property type="entry name" value="WD40/YVTN_repeat-like_dom_sf"/>
</dbReference>
<dbReference type="GO" id="GO:0071541">
    <property type="term" value="C:eukaryotic translation initiation factor 3 complex, eIF3m"/>
    <property type="evidence" value="ECO:0007669"/>
    <property type="project" value="TreeGrafter"/>
</dbReference>
<dbReference type="PANTHER" id="PTHR19877:SF1">
    <property type="entry name" value="EUKARYOTIC TRANSLATION INITIATION FACTOR 3 SUBUNIT I"/>
    <property type="match status" value="1"/>
</dbReference>
<feature type="repeat" description="WD" evidence="5">
    <location>
        <begin position="33"/>
        <end position="63"/>
    </location>
</feature>
<comment type="similarity">
    <text evidence="3">Belongs to the WD repeat STRAP family.</text>
</comment>
<name>A0A812WWE5_9DINO</name>
<evidence type="ECO:0000256" key="5">
    <source>
        <dbReference type="PROSITE-ProRule" id="PRU00221"/>
    </source>
</evidence>
<dbReference type="OrthoDB" id="24966at2759"/>
<dbReference type="GO" id="GO:0003723">
    <property type="term" value="F:RNA binding"/>
    <property type="evidence" value="ECO:0007669"/>
    <property type="project" value="TreeGrafter"/>
</dbReference>